<dbReference type="InterPro" id="IPR007167">
    <property type="entry name" value="Fe-transptr_FeoA-like"/>
</dbReference>
<dbReference type="InterPro" id="IPR008988">
    <property type="entry name" value="Transcriptional_repressor_C"/>
</dbReference>
<evidence type="ECO:0000256" key="1">
    <source>
        <dbReference type="ARBA" id="ARBA00023004"/>
    </source>
</evidence>
<dbReference type="EMBL" id="FPHG01000016">
    <property type="protein sequence ID" value="SFV52247.1"/>
    <property type="molecule type" value="Genomic_DNA"/>
</dbReference>
<reference evidence="3" key="1">
    <citation type="submission" date="2016-10" db="EMBL/GenBank/DDBJ databases">
        <authorList>
            <person name="de Groot N.N."/>
        </authorList>
    </citation>
    <scope>NUCLEOTIDE SEQUENCE</scope>
</reference>
<keyword evidence="1" id="KW-0408">Iron</keyword>
<dbReference type="GO" id="GO:0046914">
    <property type="term" value="F:transition metal ion binding"/>
    <property type="evidence" value="ECO:0007669"/>
    <property type="project" value="InterPro"/>
</dbReference>
<name>A0A1W1BFH4_9ZZZZ</name>
<protein>
    <submittedName>
        <fullName evidence="3">Ferrous iron transport protein A, putative</fullName>
    </submittedName>
</protein>
<dbReference type="InterPro" id="IPR052713">
    <property type="entry name" value="FeoA"/>
</dbReference>
<evidence type="ECO:0000259" key="2">
    <source>
        <dbReference type="SMART" id="SM00899"/>
    </source>
</evidence>
<dbReference type="InterPro" id="IPR038157">
    <property type="entry name" value="FeoA_core_dom"/>
</dbReference>
<evidence type="ECO:0000313" key="3">
    <source>
        <dbReference type="EMBL" id="SFV52247.1"/>
    </source>
</evidence>
<accession>A0A1W1BFH4</accession>
<dbReference type="SUPFAM" id="SSF50037">
    <property type="entry name" value="C-terminal domain of transcriptional repressors"/>
    <property type="match status" value="1"/>
</dbReference>
<dbReference type="Gene3D" id="2.30.30.90">
    <property type="match status" value="1"/>
</dbReference>
<dbReference type="PANTHER" id="PTHR42954:SF2">
    <property type="entry name" value="FE(2+) TRANSPORT PROTEIN A"/>
    <property type="match status" value="1"/>
</dbReference>
<organism evidence="3">
    <name type="scientific">hydrothermal vent metagenome</name>
    <dbReference type="NCBI Taxonomy" id="652676"/>
    <lineage>
        <taxon>unclassified sequences</taxon>
        <taxon>metagenomes</taxon>
        <taxon>ecological metagenomes</taxon>
    </lineage>
</organism>
<feature type="domain" description="Ferrous iron transporter FeoA-like" evidence="2">
    <location>
        <begin position="1"/>
        <end position="73"/>
    </location>
</feature>
<dbReference type="Pfam" id="PF04023">
    <property type="entry name" value="FeoA"/>
    <property type="match status" value="1"/>
</dbReference>
<gene>
    <name evidence="3" type="ORF">MNB_SV-9-1027</name>
</gene>
<sequence length="74" mass="8257">MLLSQLQKGDSAEIVSINAEATLRNRLNSLGIMRGEELFVKGCSLAKQTMEIDIEHTSIALRRSEADKIEIKKI</sequence>
<dbReference type="PANTHER" id="PTHR42954">
    <property type="entry name" value="FE(2+) TRANSPORT PROTEIN A"/>
    <property type="match status" value="1"/>
</dbReference>
<dbReference type="SMART" id="SM00899">
    <property type="entry name" value="FeoA"/>
    <property type="match status" value="1"/>
</dbReference>
<proteinExistence type="predicted"/>
<dbReference type="AlphaFoldDB" id="A0A1W1BFH4"/>